<comment type="caution">
    <text evidence="3">The sequence shown here is derived from an EMBL/GenBank/DDBJ whole genome shotgun (WGS) entry which is preliminary data.</text>
</comment>
<dbReference type="Pfam" id="PF16357">
    <property type="entry name" value="PepSY_TM_like_2"/>
    <property type="match status" value="1"/>
</dbReference>
<dbReference type="Proteomes" id="UP000265955">
    <property type="component" value="Unassembled WGS sequence"/>
</dbReference>
<organism evidence="3 4">
    <name type="scientific">Noviherbaspirillum saxi</name>
    <dbReference type="NCBI Taxonomy" id="2320863"/>
    <lineage>
        <taxon>Bacteria</taxon>
        <taxon>Pseudomonadati</taxon>
        <taxon>Pseudomonadota</taxon>
        <taxon>Betaproteobacteria</taxon>
        <taxon>Burkholderiales</taxon>
        <taxon>Oxalobacteraceae</taxon>
        <taxon>Noviherbaspirillum</taxon>
    </lineage>
</organism>
<feature type="transmembrane region" description="Helical" evidence="2">
    <location>
        <begin position="214"/>
        <end position="234"/>
    </location>
</feature>
<dbReference type="PANTHER" id="PTHR40115">
    <property type="entry name" value="INNER MEMBRANE PROTEIN WITH PEPSY TM HELIX"/>
    <property type="match status" value="1"/>
</dbReference>
<accession>A0A3A3FJ30</accession>
<feature type="compositionally biased region" description="Polar residues" evidence="1">
    <location>
        <begin position="7"/>
        <end position="16"/>
    </location>
</feature>
<keyword evidence="2" id="KW-0472">Membrane</keyword>
<keyword evidence="4" id="KW-1185">Reference proteome</keyword>
<feature type="region of interest" description="Disordered" evidence="1">
    <location>
        <begin position="1"/>
        <end position="28"/>
    </location>
</feature>
<reference evidence="4" key="1">
    <citation type="submission" date="2018-09" db="EMBL/GenBank/DDBJ databases">
        <authorList>
            <person name="Zhu H."/>
        </authorList>
    </citation>
    <scope>NUCLEOTIDE SEQUENCE [LARGE SCALE GENOMIC DNA]</scope>
    <source>
        <strain evidence="4">K1R23-30</strain>
    </source>
</reference>
<evidence type="ECO:0000256" key="2">
    <source>
        <dbReference type="SAM" id="Phobius"/>
    </source>
</evidence>
<protein>
    <submittedName>
        <fullName evidence="3">Peptidase</fullName>
    </submittedName>
</protein>
<sequence>MHAHTLFRTSGDTSAGEQAARAPSESQKRNRSRRAVFLTWLRKTHLYVGLWGAALGLLFGITGILLNHRAIMKIPVEKTVQKTAQLPLPEGAFRTPEEMSAWLQKELRFTAVSPPQVKTQPAKTIVWADRDVLQPERWSVNLTRPEGGVNAEYFVGNRFVKLDHIDATLIGTLIRLHMSVGVSAFWVLLSDTIAGSLILLSITGLLLWTQLHTVRTIAVLTSVGALLGGLWFLWSI</sequence>
<proteinExistence type="predicted"/>
<dbReference type="AlphaFoldDB" id="A0A3A3FJ30"/>
<evidence type="ECO:0000313" key="4">
    <source>
        <dbReference type="Proteomes" id="UP000265955"/>
    </source>
</evidence>
<keyword evidence="2" id="KW-1133">Transmembrane helix</keyword>
<keyword evidence="2" id="KW-0812">Transmembrane</keyword>
<feature type="transmembrane region" description="Helical" evidence="2">
    <location>
        <begin position="184"/>
        <end position="208"/>
    </location>
</feature>
<name>A0A3A3FJ30_9BURK</name>
<dbReference type="RefSeq" id="WP_119770647.1">
    <property type="nucleotide sequence ID" value="NZ_QYUO01000002.1"/>
</dbReference>
<dbReference type="InterPro" id="IPR032307">
    <property type="entry name" value="PepSY_TM-like_2"/>
</dbReference>
<dbReference type="EMBL" id="QYUO01000002">
    <property type="protein sequence ID" value="RJF95498.1"/>
    <property type="molecule type" value="Genomic_DNA"/>
</dbReference>
<feature type="transmembrane region" description="Helical" evidence="2">
    <location>
        <begin position="46"/>
        <end position="66"/>
    </location>
</feature>
<evidence type="ECO:0000256" key="1">
    <source>
        <dbReference type="SAM" id="MobiDB-lite"/>
    </source>
</evidence>
<gene>
    <name evidence="3" type="ORF">D3871_19035</name>
</gene>
<evidence type="ECO:0000313" key="3">
    <source>
        <dbReference type="EMBL" id="RJF95498.1"/>
    </source>
</evidence>
<dbReference type="OrthoDB" id="8559578at2"/>
<dbReference type="PANTHER" id="PTHR40115:SF1">
    <property type="entry name" value="INNER MEMBRANE PROTEIN WITH PEPSY TM HELIX"/>
    <property type="match status" value="1"/>
</dbReference>